<feature type="domain" description="Fe/B12 periplasmic-binding" evidence="1">
    <location>
        <begin position="51"/>
        <end position="316"/>
    </location>
</feature>
<organism evidence="2 3">
    <name type="scientific">Ramlibacter agri</name>
    <dbReference type="NCBI Taxonomy" id="2728837"/>
    <lineage>
        <taxon>Bacteria</taxon>
        <taxon>Pseudomonadati</taxon>
        <taxon>Pseudomonadota</taxon>
        <taxon>Betaproteobacteria</taxon>
        <taxon>Burkholderiales</taxon>
        <taxon>Comamonadaceae</taxon>
        <taxon>Ramlibacter</taxon>
    </lineage>
</organism>
<dbReference type="Pfam" id="PF01497">
    <property type="entry name" value="Peripla_BP_2"/>
    <property type="match status" value="1"/>
</dbReference>
<evidence type="ECO:0000313" key="3">
    <source>
        <dbReference type="Proteomes" id="UP000541185"/>
    </source>
</evidence>
<dbReference type="Proteomes" id="UP000541185">
    <property type="component" value="Unassembled WGS sequence"/>
</dbReference>
<gene>
    <name evidence="2" type="ORF">HHL11_23085</name>
</gene>
<sequence length="350" mass="38476">MRGLAPLLPASLMRRREVLSAAIALPFAARAQAALSDGAGRRVSIPAKVERVFPAGPPAAILLYTLAPDLLLGWPRANKAEELEFLLPGIGNRPEVGRVTGRGNTANLESVLALKPDLIVDSGSTRPTYVELADRVQQQTGIPYALLDGRLETTPGSYLTLGQLVQRRERARELARYAEETLSTVRARCMAVPAAQRPRVYYARGPAGLETGLSGSINVETIEFLGLRNVAAETPGGLANVSMEQVLRWDPEVIVTIDQDFAAGVRDNPLWRGVRAVKEGRVHLSPKLPFGWIDFPPGVNRLVGLWWLGKVVYPERFPEDLRVLARDFYQRFYQVQLTDAQVTRVLAGRS</sequence>
<name>A0A848HAW5_9BURK</name>
<keyword evidence="3" id="KW-1185">Reference proteome</keyword>
<dbReference type="InterPro" id="IPR050902">
    <property type="entry name" value="ABC_Transporter_SBP"/>
</dbReference>
<comment type="caution">
    <text evidence="2">The sequence shown here is derived from an EMBL/GenBank/DDBJ whole genome shotgun (WGS) entry which is preliminary data.</text>
</comment>
<evidence type="ECO:0000259" key="1">
    <source>
        <dbReference type="PROSITE" id="PS50983"/>
    </source>
</evidence>
<dbReference type="SUPFAM" id="SSF53807">
    <property type="entry name" value="Helical backbone' metal receptor"/>
    <property type="match status" value="1"/>
</dbReference>
<dbReference type="PROSITE" id="PS50983">
    <property type="entry name" value="FE_B12_PBP"/>
    <property type="match status" value="1"/>
</dbReference>
<dbReference type="Gene3D" id="3.40.50.1980">
    <property type="entry name" value="Nitrogenase molybdenum iron protein domain"/>
    <property type="match status" value="2"/>
</dbReference>
<dbReference type="CDD" id="cd01147">
    <property type="entry name" value="HemV-2"/>
    <property type="match status" value="1"/>
</dbReference>
<evidence type="ECO:0000313" key="2">
    <source>
        <dbReference type="EMBL" id="NML46649.1"/>
    </source>
</evidence>
<dbReference type="Gene3D" id="1.20.58.2180">
    <property type="match status" value="1"/>
</dbReference>
<protein>
    <submittedName>
        <fullName evidence="2">Iron ABC transporter substrate-binding protein</fullName>
    </submittedName>
</protein>
<dbReference type="InterPro" id="IPR002491">
    <property type="entry name" value="ABC_transptr_periplasmic_BD"/>
</dbReference>
<dbReference type="PANTHER" id="PTHR30535:SF34">
    <property type="entry name" value="MOLYBDATE-BINDING PROTEIN MOLA"/>
    <property type="match status" value="1"/>
</dbReference>
<reference evidence="2 3" key="1">
    <citation type="submission" date="2020-04" db="EMBL/GenBank/DDBJ databases">
        <title>Ramlibacter sp. G-1-2-2 isolated from soil.</title>
        <authorList>
            <person name="Dahal R.H."/>
        </authorList>
    </citation>
    <scope>NUCLEOTIDE SEQUENCE [LARGE SCALE GENOMIC DNA]</scope>
    <source>
        <strain evidence="2 3">G-1-2-2</strain>
    </source>
</reference>
<dbReference type="GO" id="GO:0071281">
    <property type="term" value="P:cellular response to iron ion"/>
    <property type="evidence" value="ECO:0007669"/>
    <property type="project" value="TreeGrafter"/>
</dbReference>
<dbReference type="PANTHER" id="PTHR30535">
    <property type="entry name" value="VITAMIN B12-BINDING PROTEIN"/>
    <property type="match status" value="1"/>
</dbReference>
<accession>A0A848HAW5</accession>
<proteinExistence type="predicted"/>
<dbReference type="AlphaFoldDB" id="A0A848HAW5"/>
<dbReference type="EMBL" id="JABBFX010000002">
    <property type="protein sequence ID" value="NML46649.1"/>
    <property type="molecule type" value="Genomic_DNA"/>
</dbReference>